<dbReference type="PANTHER" id="PTHR30273:SF2">
    <property type="entry name" value="PROTEIN FECR"/>
    <property type="match status" value="1"/>
</dbReference>
<reference evidence="4" key="1">
    <citation type="journal article" date="2020" name="Int. J. Syst. Evol. Microbiol.">
        <title>Aquipluma nitroreducens gen. nov. sp. nov., a novel facultatively anaerobic bacterium isolated from a freshwater lake.</title>
        <authorList>
            <person name="Watanabe M."/>
            <person name="Kojima H."/>
            <person name="Fukui M."/>
        </authorList>
    </citation>
    <scope>NUCLEOTIDE SEQUENCE</scope>
    <source>
        <strain evidence="4">MeG22</strain>
    </source>
</reference>
<keyword evidence="1" id="KW-0472">Membrane</keyword>
<dbReference type="InterPro" id="IPR032508">
    <property type="entry name" value="FecR_C"/>
</dbReference>
<keyword evidence="5" id="KW-1185">Reference proteome</keyword>
<feature type="domain" description="FecR protein" evidence="2">
    <location>
        <begin position="121"/>
        <end position="214"/>
    </location>
</feature>
<dbReference type="InterPro" id="IPR006860">
    <property type="entry name" value="FecR"/>
</dbReference>
<dbReference type="PIRSF" id="PIRSF018266">
    <property type="entry name" value="FecR"/>
    <property type="match status" value="1"/>
</dbReference>
<proteinExistence type="predicted"/>
<evidence type="ECO:0000259" key="3">
    <source>
        <dbReference type="Pfam" id="PF16344"/>
    </source>
</evidence>
<dbReference type="EMBL" id="AP018694">
    <property type="protein sequence ID" value="BBE20406.1"/>
    <property type="molecule type" value="Genomic_DNA"/>
</dbReference>
<sequence>MENKINYKTLLDFSKGKYSYNEYLDIKHWFTNVRNDIEVEEQLFNQWQGFSDSANTKSLHSIFEKIQYNILLEEKKNEKGKSIWQYYRQVAAILIPLIAISASLYFFTKPSQTTAQAWLEINVPEGARIEFLLPDSTSGWLNSGAKLKYPVEFTSHRKVELMGEAFFNVKHREHSDFTVGVKDMNIKVLGTKFNVSAYANEAVTEIVLKEGKVEVKGKTATFNQVLHPGEKISYNHEKNSLDKLAVDPNIYSAWTSGYLVIDNEPLEQAAKKLERWYGVEISIQDESLKKFRFKATFKEESLDEVLRFIAMTTPITYKIETRGQDSNGILKKKQVIIKLKR</sequence>
<dbReference type="InterPro" id="IPR012373">
    <property type="entry name" value="Ferrdict_sens_TM"/>
</dbReference>
<gene>
    <name evidence="4" type="ORF">AQPE_4598</name>
</gene>
<dbReference type="AlphaFoldDB" id="A0A5K7SG00"/>
<accession>A0A5K7SG00</accession>
<dbReference type="KEGG" id="anf:AQPE_4598"/>
<evidence type="ECO:0000313" key="4">
    <source>
        <dbReference type="EMBL" id="BBE20406.1"/>
    </source>
</evidence>
<dbReference type="Pfam" id="PF16344">
    <property type="entry name" value="FecR_C"/>
    <property type="match status" value="1"/>
</dbReference>
<evidence type="ECO:0000313" key="5">
    <source>
        <dbReference type="Proteomes" id="UP001193389"/>
    </source>
</evidence>
<evidence type="ECO:0000259" key="2">
    <source>
        <dbReference type="Pfam" id="PF04773"/>
    </source>
</evidence>
<dbReference type="PANTHER" id="PTHR30273">
    <property type="entry name" value="PERIPLASMIC SIGNAL SENSOR AND SIGMA FACTOR ACTIVATOR FECR-RELATED"/>
    <property type="match status" value="1"/>
</dbReference>
<protein>
    <submittedName>
        <fullName evidence="4">Anti-sigma factor</fullName>
    </submittedName>
</protein>
<keyword evidence="1" id="KW-0812">Transmembrane</keyword>
<evidence type="ECO:0000256" key="1">
    <source>
        <dbReference type="SAM" id="Phobius"/>
    </source>
</evidence>
<dbReference type="RefSeq" id="WP_318348555.1">
    <property type="nucleotide sequence ID" value="NZ_AP018694.1"/>
</dbReference>
<dbReference type="Pfam" id="PF04773">
    <property type="entry name" value="FecR"/>
    <property type="match status" value="1"/>
</dbReference>
<dbReference type="GO" id="GO:0016989">
    <property type="term" value="F:sigma factor antagonist activity"/>
    <property type="evidence" value="ECO:0007669"/>
    <property type="project" value="TreeGrafter"/>
</dbReference>
<feature type="transmembrane region" description="Helical" evidence="1">
    <location>
        <begin position="86"/>
        <end position="107"/>
    </location>
</feature>
<feature type="domain" description="Protein FecR C-terminal" evidence="3">
    <location>
        <begin position="258"/>
        <end position="322"/>
    </location>
</feature>
<organism evidence="4 5">
    <name type="scientific">Aquipluma nitroreducens</name>
    <dbReference type="NCBI Taxonomy" id="2010828"/>
    <lineage>
        <taxon>Bacteria</taxon>
        <taxon>Pseudomonadati</taxon>
        <taxon>Bacteroidota</taxon>
        <taxon>Bacteroidia</taxon>
        <taxon>Marinilabiliales</taxon>
        <taxon>Prolixibacteraceae</taxon>
        <taxon>Aquipluma</taxon>
    </lineage>
</organism>
<dbReference type="Gene3D" id="3.55.50.30">
    <property type="match status" value="1"/>
</dbReference>
<name>A0A5K7SG00_9BACT</name>
<keyword evidence="1" id="KW-1133">Transmembrane helix</keyword>
<dbReference type="Proteomes" id="UP001193389">
    <property type="component" value="Chromosome"/>
</dbReference>
<dbReference type="Gene3D" id="2.60.120.1440">
    <property type="match status" value="1"/>
</dbReference>